<name>A0A5N5CV19_9PEZI</name>
<dbReference type="InterPro" id="IPR039261">
    <property type="entry name" value="FNR_nucleotide-bd"/>
</dbReference>
<dbReference type="GO" id="GO:0010181">
    <property type="term" value="F:FMN binding"/>
    <property type="evidence" value="ECO:0007669"/>
    <property type="project" value="UniProtKB-UniRule"/>
</dbReference>
<evidence type="ECO:0000313" key="19">
    <source>
        <dbReference type="Proteomes" id="UP000325902"/>
    </source>
</evidence>
<dbReference type="FunFam" id="1.10.630.10:FF:000040">
    <property type="entry name" value="Bifunctional cytochrome P450/NADPH--P450 reductase"/>
    <property type="match status" value="1"/>
</dbReference>
<evidence type="ECO:0000256" key="15">
    <source>
        <dbReference type="PIRSR" id="PIRSR000209-1"/>
    </source>
</evidence>
<dbReference type="AlphaFoldDB" id="A0A5N5CV19"/>
<dbReference type="SUPFAM" id="SSF63380">
    <property type="entry name" value="Riboflavin synthase domain-like"/>
    <property type="match status" value="1"/>
</dbReference>
<evidence type="ECO:0000259" key="16">
    <source>
        <dbReference type="PROSITE" id="PS50902"/>
    </source>
</evidence>
<dbReference type="GO" id="GO:0005829">
    <property type="term" value="C:cytosol"/>
    <property type="evidence" value="ECO:0007669"/>
    <property type="project" value="TreeGrafter"/>
</dbReference>
<comment type="catalytic activity">
    <reaction evidence="14">
        <text>an organic molecule + reduced [NADPH--hemoprotein reductase] + O2 = an alcohol + oxidized [NADPH--hemoprotein reductase] + H2O + H(+)</text>
        <dbReference type="Rhea" id="RHEA:17149"/>
        <dbReference type="Rhea" id="RHEA-COMP:11964"/>
        <dbReference type="Rhea" id="RHEA-COMP:11965"/>
        <dbReference type="ChEBI" id="CHEBI:15377"/>
        <dbReference type="ChEBI" id="CHEBI:15378"/>
        <dbReference type="ChEBI" id="CHEBI:15379"/>
        <dbReference type="ChEBI" id="CHEBI:30879"/>
        <dbReference type="ChEBI" id="CHEBI:57618"/>
        <dbReference type="ChEBI" id="CHEBI:58210"/>
        <dbReference type="ChEBI" id="CHEBI:142491"/>
        <dbReference type="EC" id="1.14.14.1"/>
    </reaction>
</comment>
<dbReference type="PANTHER" id="PTHR19384:SF127">
    <property type="entry name" value="BIFUNCTIONAL CYTOCHROME P450_NADPH--P450 REDUCTASE"/>
    <property type="match status" value="1"/>
</dbReference>
<dbReference type="InterPro" id="IPR029039">
    <property type="entry name" value="Flavoprotein-like_sf"/>
</dbReference>
<feature type="domain" description="Flavodoxin-like" evidence="16">
    <location>
        <begin position="506"/>
        <end position="647"/>
    </location>
</feature>
<evidence type="ECO:0000256" key="4">
    <source>
        <dbReference type="ARBA" id="ARBA00022617"/>
    </source>
</evidence>
<dbReference type="Pfam" id="PF00067">
    <property type="entry name" value="p450"/>
    <property type="match status" value="1"/>
</dbReference>
<keyword evidence="11 14" id="KW-0560">Oxidoreductase</keyword>
<reference evidence="18 19" key="1">
    <citation type="journal article" date="2019" name="Sci. Rep.">
        <title>A multi-omics analysis of the grapevine pathogen Lasiodiplodia theobromae reveals that temperature affects the expression of virulence- and pathogenicity-related genes.</title>
        <authorList>
            <person name="Felix C."/>
            <person name="Meneses R."/>
            <person name="Goncalves M.F.M."/>
            <person name="Tilleman L."/>
            <person name="Duarte A.S."/>
            <person name="Jorrin-Novo J.V."/>
            <person name="Van de Peer Y."/>
            <person name="Deforce D."/>
            <person name="Van Nieuwerburgh F."/>
            <person name="Esteves A.C."/>
            <person name="Alves A."/>
        </authorList>
    </citation>
    <scope>NUCLEOTIDE SEQUENCE [LARGE SCALE GENOMIC DNA]</scope>
    <source>
        <strain evidence="18 19">LA-SOL3</strain>
    </source>
</reference>
<dbReference type="InterPro" id="IPR008254">
    <property type="entry name" value="Flavodoxin/NO_synth"/>
</dbReference>
<dbReference type="GO" id="GO:0050660">
    <property type="term" value="F:flavin adenine dinucleotide binding"/>
    <property type="evidence" value="ECO:0007669"/>
    <property type="project" value="TreeGrafter"/>
</dbReference>
<evidence type="ECO:0000256" key="12">
    <source>
        <dbReference type="ARBA" id="ARBA00023004"/>
    </source>
</evidence>
<evidence type="ECO:0000313" key="18">
    <source>
        <dbReference type="EMBL" id="KAB2569198.1"/>
    </source>
</evidence>
<protein>
    <recommendedName>
        <fullName evidence="14">Bifunctional cytochrome P450/NADPH--P450 reductase</fullName>
    </recommendedName>
    <domain>
        <recommendedName>
            <fullName evidence="14">Cytochrome P450</fullName>
            <ecNumber evidence="14">1.14.14.1</ecNumber>
        </recommendedName>
    </domain>
    <domain>
        <recommendedName>
            <fullName evidence="14">NADPH--cytochrome P450 reductase</fullName>
            <ecNumber evidence="14">1.6.2.4</ecNumber>
        </recommendedName>
    </domain>
</protein>
<evidence type="ECO:0000256" key="13">
    <source>
        <dbReference type="ARBA" id="ARBA00023033"/>
    </source>
</evidence>
<dbReference type="SUPFAM" id="SSF52343">
    <property type="entry name" value="Ferredoxin reductase-like, C-terminal NADP-linked domain"/>
    <property type="match status" value="1"/>
</dbReference>
<evidence type="ECO:0000256" key="6">
    <source>
        <dbReference type="ARBA" id="ARBA00022643"/>
    </source>
</evidence>
<evidence type="ECO:0000256" key="1">
    <source>
        <dbReference type="ARBA" id="ARBA00001971"/>
    </source>
</evidence>
<dbReference type="SUPFAM" id="SSF48264">
    <property type="entry name" value="Cytochrome P450"/>
    <property type="match status" value="1"/>
</dbReference>
<dbReference type="InterPro" id="IPR036396">
    <property type="entry name" value="Cyt_P450_sf"/>
</dbReference>
<organism evidence="18 19">
    <name type="scientific">Lasiodiplodia theobromae</name>
    <dbReference type="NCBI Taxonomy" id="45133"/>
    <lineage>
        <taxon>Eukaryota</taxon>
        <taxon>Fungi</taxon>
        <taxon>Dikarya</taxon>
        <taxon>Ascomycota</taxon>
        <taxon>Pezizomycotina</taxon>
        <taxon>Dothideomycetes</taxon>
        <taxon>Dothideomycetes incertae sedis</taxon>
        <taxon>Botryosphaeriales</taxon>
        <taxon>Botryosphaeriaceae</taxon>
        <taxon>Lasiodiplodia</taxon>
    </lineage>
</organism>
<keyword evidence="13 14" id="KW-0503">Monooxygenase</keyword>
<comment type="caution">
    <text evidence="18">The sequence shown here is derived from an EMBL/GenBank/DDBJ whole genome shotgun (WGS) entry which is preliminary data.</text>
</comment>
<feature type="binding site" description="axial binding residue" evidence="15">
    <location>
        <position position="411"/>
    </location>
    <ligand>
        <name>heme</name>
        <dbReference type="ChEBI" id="CHEBI:30413"/>
    </ligand>
    <ligandPart>
        <name>Fe</name>
        <dbReference type="ChEBI" id="CHEBI:18248"/>
    </ligandPart>
</feature>
<dbReference type="EMBL" id="VCHE01000216">
    <property type="protein sequence ID" value="KAB2569198.1"/>
    <property type="molecule type" value="Genomic_DNA"/>
</dbReference>
<dbReference type="EC" id="1.14.14.1" evidence="14"/>
<dbReference type="EC" id="1.6.2.4" evidence="14"/>
<dbReference type="Pfam" id="PF00667">
    <property type="entry name" value="FAD_binding_1"/>
    <property type="match status" value="1"/>
</dbReference>
<keyword evidence="8 14" id="KW-0274">FAD</keyword>
<evidence type="ECO:0000256" key="7">
    <source>
        <dbReference type="ARBA" id="ARBA00022723"/>
    </source>
</evidence>
<dbReference type="Gene3D" id="2.40.30.10">
    <property type="entry name" value="Translation factors"/>
    <property type="match status" value="1"/>
</dbReference>
<dbReference type="Pfam" id="PF00175">
    <property type="entry name" value="NAD_binding_1"/>
    <property type="match status" value="1"/>
</dbReference>
<dbReference type="PIRSF" id="PIRSF000209">
    <property type="entry name" value="Bifunctional_P450_P450R"/>
    <property type="match status" value="1"/>
</dbReference>
<dbReference type="Gene3D" id="3.40.50.360">
    <property type="match status" value="1"/>
</dbReference>
<keyword evidence="10 14" id="KW-0249">Electron transport</keyword>
<keyword evidence="19" id="KW-1185">Reference proteome</keyword>
<comment type="cofactor">
    <cofactor evidence="14">
        <name>FAD</name>
        <dbReference type="ChEBI" id="CHEBI:57692"/>
    </cofactor>
    <cofactor evidence="14">
        <name>FMN</name>
        <dbReference type="ChEBI" id="CHEBI:58210"/>
    </cofactor>
</comment>
<evidence type="ECO:0000256" key="9">
    <source>
        <dbReference type="ARBA" id="ARBA00022857"/>
    </source>
</evidence>
<keyword evidence="6 14" id="KW-0288">FMN</keyword>
<evidence type="ECO:0000256" key="8">
    <source>
        <dbReference type="ARBA" id="ARBA00022827"/>
    </source>
</evidence>
<dbReference type="Gene3D" id="3.40.50.80">
    <property type="entry name" value="Nucleotide-binding domain of ferredoxin-NADP reductase (FNR) module"/>
    <property type="match status" value="1"/>
</dbReference>
<evidence type="ECO:0000256" key="11">
    <source>
        <dbReference type="ARBA" id="ARBA00023002"/>
    </source>
</evidence>
<dbReference type="InterPro" id="IPR001128">
    <property type="entry name" value="Cyt_P450"/>
</dbReference>
<evidence type="ECO:0000256" key="5">
    <source>
        <dbReference type="ARBA" id="ARBA00022630"/>
    </source>
</evidence>
<dbReference type="InterPro" id="IPR023173">
    <property type="entry name" value="NADPH_Cyt_P450_Rdtase_alpha"/>
</dbReference>
<dbReference type="PROSITE" id="PS50902">
    <property type="entry name" value="FLAVODOXIN_LIKE"/>
    <property type="match status" value="1"/>
</dbReference>
<dbReference type="GO" id="GO:0003958">
    <property type="term" value="F:NADPH-hemoprotein reductase activity"/>
    <property type="evidence" value="ECO:0007669"/>
    <property type="project" value="UniProtKB-UniRule"/>
</dbReference>
<keyword evidence="9 14" id="KW-0521">NADP</keyword>
<dbReference type="PROSITE" id="PS51384">
    <property type="entry name" value="FAD_FR"/>
    <property type="match status" value="1"/>
</dbReference>
<feature type="domain" description="FAD-binding FR-type" evidence="17">
    <location>
        <begin position="681"/>
        <end position="919"/>
    </location>
</feature>
<dbReference type="Proteomes" id="UP000325902">
    <property type="component" value="Unassembled WGS sequence"/>
</dbReference>
<dbReference type="Pfam" id="PF00258">
    <property type="entry name" value="Flavodoxin_1"/>
    <property type="match status" value="1"/>
</dbReference>
<dbReference type="PRINTS" id="PR00463">
    <property type="entry name" value="EP450I"/>
</dbReference>
<dbReference type="CDD" id="cd11068">
    <property type="entry name" value="CYP120A1"/>
    <property type="match status" value="1"/>
</dbReference>
<comment type="cofactor">
    <cofactor evidence="1 14 15">
        <name>heme</name>
        <dbReference type="ChEBI" id="CHEBI:30413"/>
    </cofactor>
</comment>
<evidence type="ECO:0000256" key="3">
    <source>
        <dbReference type="ARBA" id="ARBA00022448"/>
    </source>
</evidence>
<dbReference type="CDD" id="cd06206">
    <property type="entry name" value="bifunctional_CYPOR"/>
    <property type="match status" value="1"/>
</dbReference>
<dbReference type="OrthoDB" id="1470350at2759"/>
<dbReference type="InterPro" id="IPR017938">
    <property type="entry name" value="Riboflavin_synthase-like_b-brl"/>
</dbReference>
<dbReference type="InterPro" id="IPR017972">
    <property type="entry name" value="Cyt_P450_CS"/>
</dbReference>
<dbReference type="GO" id="GO:0005506">
    <property type="term" value="F:iron ion binding"/>
    <property type="evidence" value="ECO:0007669"/>
    <property type="project" value="UniProtKB-UniRule"/>
</dbReference>
<evidence type="ECO:0000256" key="10">
    <source>
        <dbReference type="ARBA" id="ARBA00022982"/>
    </source>
</evidence>
<dbReference type="Gene3D" id="1.20.990.10">
    <property type="entry name" value="NADPH-cytochrome p450 Reductase, Chain A, domain 3"/>
    <property type="match status" value="1"/>
</dbReference>
<comment type="similarity">
    <text evidence="2 14">In the N-terminal section; belongs to the cytochrome P450 family.</text>
</comment>
<evidence type="ECO:0000256" key="14">
    <source>
        <dbReference type="PIRNR" id="PIRNR000209"/>
    </source>
</evidence>
<keyword evidence="4 14" id="KW-0349">Heme</keyword>
<dbReference type="InterPro" id="IPR023206">
    <property type="entry name" value="Bifunctional_P450_P450_red"/>
</dbReference>
<dbReference type="InterPro" id="IPR003097">
    <property type="entry name" value="CysJ-like_FAD-binding"/>
</dbReference>
<dbReference type="GO" id="GO:0020037">
    <property type="term" value="F:heme binding"/>
    <property type="evidence" value="ECO:0007669"/>
    <property type="project" value="UniProtKB-UniRule"/>
</dbReference>
<gene>
    <name evidence="18" type="primary">CYP505_1</name>
    <name evidence="18" type="ORF">DBV05_g12133</name>
</gene>
<accession>A0A5N5CV19</accession>
<dbReference type="PROSITE" id="PS00086">
    <property type="entry name" value="CYTOCHROME_P450"/>
    <property type="match status" value="1"/>
</dbReference>
<dbReference type="GO" id="GO:0070330">
    <property type="term" value="F:aromatase activity"/>
    <property type="evidence" value="ECO:0007669"/>
    <property type="project" value="UniProtKB-UniRule"/>
</dbReference>
<dbReference type="InterPro" id="IPR001433">
    <property type="entry name" value="OxRdtase_FAD/NAD-bd"/>
</dbReference>
<dbReference type="PRINTS" id="PR00385">
    <property type="entry name" value="P450"/>
</dbReference>
<sequence>MAKEDLVPIPEPRGLPLIGNILEIDPEFALGSFVRLAQTYGPIFRLQTPNGPRVFVSSQAFVNEVCDESRFMKKVTAALQQVRNGTHDGLFTAYGPQEKNWGIAHRVLISAFGPISIRGMFDEMYDIASQLVFKWARYGPNTAIEVAEDFTRLTLDTLALCAMDYRFNSFYSPEMHPFIEAMGSFLSECGRRDQRPALIQSLMWKTQAQYDADISVLQKTGQQVIDTRRANPTSKMDFLNAMLNGKDPKTGEGLSDDNIIANMITFLIAGHETTSGTLSFLFYYLLKDPQAYQKAQKEVDDVIGREPINVGHLSKLPYITALLRETLRLQSPAPLFTLSSEDSPQILQGKYRVDAGEPIAVLLHQLHRDPKVWGDDAEEFRPERMTDGNFDRITTEYPNCWKPFGNGMRACIGRPFAWQEALLVIALLLQNFNFVAADPSYNLEVKQTLTIKPKDFRMRAIIRHGLSPTQLERHLGSGSAPVDAPKAGLEAVKSNGSSDSASGVPLSIFFGSNMGTCEALAHRLANDAAAHGFKVVGVDHLDSAREKLPKDHAVAIVLASYEGQPADNAAHFVTWLQGLTGNELEGVRYSVFGCGHSDWARTFHRIPKLVDRTLEERGARRLAPLGVTDQASTDTFTDFESWTDDIFWPSMSREFSTTASPKNQEQMHVQVSAPRPAFLKQDVTPARVTASTALTPSDSGPVKRHLELELPPNLTYTCGDYLVVLPLNPKETTARALRYFGLTPDTVLTLSIAGPTNLPTDTPLSAADLFGGYVELGQPASKKAVSTLAALATASDPGSPAATALAHLASPAAFDAAITATRTTVLDLLERFHPALSLPLAQFLALHPPMRTRQYSISSSPLASSPSIATLTYAVLDEPSHANPNRRHIGAASTYLASLSPGDALSVSVRRALPAFRLPADAAATPVVMVAAGAGVAPFRGFVQERAELAKAGGKLAPAVLFFGCRGQGDDLYRGEFDEWERQGVVRVFRAYSREAEEGDAEGCKYVQDRVWRERGVVREVWERGAKLYVCGRGVIGQEVGRVMRRVFVEAGVCKTEEEAERWWEGLRNERVAVDTFA</sequence>
<keyword evidence="5 14" id="KW-0285">Flavoprotein</keyword>
<dbReference type="SUPFAM" id="SSF52218">
    <property type="entry name" value="Flavoproteins"/>
    <property type="match status" value="1"/>
</dbReference>
<keyword evidence="12 14" id="KW-0408">Iron</keyword>
<dbReference type="InterPro" id="IPR017927">
    <property type="entry name" value="FAD-bd_FR_type"/>
</dbReference>
<keyword evidence="3 14" id="KW-0813">Transport</keyword>
<dbReference type="InterPro" id="IPR002401">
    <property type="entry name" value="Cyt_P450_E_grp-I"/>
</dbReference>
<comment type="catalytic activity">
    <reaction evidence="14">
        <text>2 oxidized [cytochrome P450] + NADPH = 2 reduced [cytochrome P450] + NADP(+) + H(+)</text>
        <dbReference type="Rhea" id="RHEA:24040"/>
        <dbReference type="Rhea" id="RHEA-COMP:14627"/>
        <dbReference type="Rhea" id="RHEA-COMP:14628"/>
        <dbReference type="ChEBI" id="CHEBI:15378"/>
        <dbReference type="ChEBI" id="CHEBI:55376"/>
        <dbReference type="ChEBI" id="CHEBI:57783"/>
        <dbReference type="ChEBI" id="CHEBI:58349"/>
        <dbReference type="ChEBI" id="CHEBI:60344"/>
        <dbReference type="EC" id="1.6.2.4"/>
    </reaction>
</comment>
<keyword evidence="7 14" id="KW-0479">Metal-binding</keyword>
<dbReference type="PANTHER" id="PTHR19384">
    <property type="entry name" value="NITRIC OXIDE SYNTHASE-RELATED"/>
    <property type="match status" value="1"/>
</dbReference>
<dbReference type="Gene3D" id="1.10.630.10">
    <property type="entry name" value="Cytochrome P450"/>
    <property type="match status" value="1"/>
</dbReference>
<proteinExistence type="inferred from homology"/>
<evidence type="ECO:0000256" key="2">
    <source>
        <dbReference type="ARBA" id="ARBA00010018"/>
    </source>
</evidence>
<evidence type="ECO:0000259" key="17">
    <source>
        <dbReference type="PROSITE" id="PS51384"/>
    </source>
</evidence>